<dbReference type="InterPro" id="IPR020811">
    <property type="entry name" value="Enolase_N"/>
</dbReference>
<feature type="binding site" evidence="9">
    <location>
        <position position="335"/>
    </location>
    <ligand>
        <name>(2R)-2-phosphoglycerate</name>
        <dbReference type="ChEBI" id="CHEBI:58289"/>
    </ligand>
</feature>
<dbReference type="HAMAP" id="MF_00318">
    <property type="entry name" value="Enolase"/>
    <property type="match status" value="1"/>
</dbReference>
<dbReference type="Proteomes" id="UP001370100">
    <property type="component" value="Unassembled WGS sequence"/>
</dbReference>
<dbReference type="SFLD" id="SFLDS00001">
    <property type="entry name" value="Enolase"/>
    <property type="match status" value="1"/>
</dbReference>
<dbReference type="PIRSF" id="PIRSF001400">
    <property type="entry name" value="Enolase"/>
    <property type="match status" value="1"/>
</dbReference>
<dbReference type="EC" id="4.2.1.11" evidence="3 9"/>
<keyword evidence="9" id="KW-0479">Metal-binding</keyword>
<dbReference type="InterPro" id="IPR020810">
    <property type="entry name" value="Enolase_C"/>
</dbReference>
<feature type="domain" description="Enolase C-terminal TIM barrel" evidence="10">
    <location>
        <begin position="139"/>
        <end position="423"/>
    </location>
</feature>
<comment type="pathway">
    <text evidence="1 9">Carbohydrate degradation; glycolysis; pyruvate from D-glyceraldehyde 3-phosphate: step 4/5.</text>
</comment>
<comment type="cofactor">
    <cofactor evidence="9">
        <name>Mg(2+)</name>
        <dbReference type="ChEBI" id="CHEBI:18420"/>
    </cofactor>
    <text evidence="9">Binds a second Mg(2+) ion via substrate during catalysis.</text>
</comment>
<feature type="binding site" evidence="9">
    <location>
        <position position="364"/>
    </location>
    <ligand>
        <name>(2R)-2-phosphoglycerate</name>
        <dbReference type="ChEBI" id="CHEBI:58289"/>
    </ligand>
</feature>
<evidence type="ECO:0000256" key="2">
    <source>
        <dbReference type="ARBA" id="ARBA00009604"/>
    </source>
</evidence>
<feature type="binding site" evidence="9">
    <location>
        <position position="310"/>
    </location>
    <ligand>
        <name>Mg(2+)</name>
        <dbReference type="ChEBI" id="CHEBI:18420"/>
    </ligand>
</feature>
<feature type="binding site" evidence="9">
    <location>
        <position position="283"/>
    </location>
    <ligand>
        <name>Mg(2+)</name>
        <dbReference type="ChEBI" id="CHEBI:18420"/>
    </ligand>
</feature>
<evidence type="ECO:0000256" key="9">
    <source>
        <dbReference type="HAMAP-Rule" id="MF_00318"/>
    </source>
</evidence>
<protein>
    <recommendedName>
        <fullName evidence="4 9">Enolase</fullName>
        <ecNumber evidence="3 9">4.2.1.11</ecNumber>
    </recommendedName>
    <alternativeName>
        <fullName evidence="9">2-phospho-D-glycerate hydro-lyase</fullName>
    </alternativeName>
    <alternativeName>
        <fullName evidence="9">2-phosphoglycerate dehydratase</fullName>
    </alternativeName>
</protein>
<evidence type="ECO:0000256" key="1">
    <source>
        <dbReference type="ARBA" id="ARBA00005031"/>
    </source>
</evidence>
<evidence type="ECO:0000256" key="5">
    <source>
        <dbReference type="ARBA" id="ARBA00022525"/>
    </source>
</evidence>
<dbReference type="InterPro" id="IPR036849">
    <property type="entry name" value="Enolase-like_C_sf"/>
</dbReference>
<keyword evidence="9" id="KW-0963">Cytoplasm</keyword>
<evidence type="ECO:0000256" key="8">
    <source>
        <dbReference type="ARBA" id="ARBA00023239"/>
    </source>
</evidence>
<evidence type="ECO:0000259" key="10">
    <source>
        <dbReference type="SMART" id="SM01192"/>
    </source>
</evidence>
<keyword evidence="8 9" id="KW-0456">Lyase</keyword>
<dbReference type="SMART" id="SM01192">
    <property type="entry name" value="Enolase_C"/>
    <property type="match status" value="1"/>
</dbReference>
<sequence length="428" mass="45635">MAVIEQVGAREILDSRGTPTVEVEVALDDGTLTRAAVPSGASTGEHEAVELRDGDDSRYLGKGVERAVAGVLDEIGPGLVGIDAAEQRVVDQKLIDLDGTPDKSRLGANALLGVSLAVARAAAESAELDLFRYVGGPNAHVLPVPMMNILNGGAHADSGVDVQEFMIAPIGAESFREALRWGAEVYQSLKKVLKKQGLSTGLGDEGGFAPSLPNNREALDLIVAAVRDAGYTPGRDIVLALDVAASEFFSDGVYTFESETRSAAQMSSYYGELLDAYPLVSIEDPLSENDWDGWTKLTGDIGDRIQIVGDDLFVTNIERLEEGIERRAANALLVKVNQIGTLSETLDAVSLAQQYGYRCMMSHRSGETEDTTIADLAVATNCGQIKTGATARSERVAKYNQLLRIEEALGDAARYAGDLAFPRFDPDA</sequence>
<organism evidence="12 13">
    <name type="scientific">Actinomycetospora aeridis</name>
    <dbReference type="NCBI Taxonomy" id="3129231"/>
    <lineage>
        <taxon>Bacteria</taxon>
        <taxon>Bacillati</taxon>
        <taxon>Actinomycetota</taxon>
        <taxon>Actinomycetes</taxon>
        <taxon>Pseudonocardiales</taxon>
        <taxon>Pseudonocardiaceae</taxon>
        <taxon>Actinomycetospora</taxon>
    </lineage>
</organism>
<dbReference type="SUPFAM" id="SSF54826">
    <property type="entry name" value="Enolase N-terminal domain-like"/>
    <property type="match status" value="1"/>
</dbReference>
<feature type="active site" description="Proton acceptor" evidence="9">
    <location>
        <position position="335"/>
    </location>
</feature>
<comment type="similarity">
    <text evidence="2 9">Belongs to the enolase family.</text>
</comment>
<feature type="active site" description="Proton donor" evidence="9">
    <location>
        <position position="205"/>
    </location>
</feature>
<evidence type="ECO:0000259" key="11">
    <source>
        <dbReference type="SMART" id="SM01193"/>
    </source>
</evidence>
<evidence type="ECO:0000256" key="6">
    <source>
        <dbReference type="ARBA" id="ARBA00022842"/>
    </source>
</evidence>
<keyword evidence="13" id="KW-1185">Reference proteome</keyword>
<evidence type="ECO:0000313" key="13">
    <source>
        <dbReference type="Proteomes" id="UP001370100"/>
    </source>
</evidence>
<dbReference type="InterPro" id="IPR000941">
    <property type="entry name" value="Enolase"/>
</dbReference>
<reference evidence="12 13" key="1">
    <citation type="submission" date="2024-03" db="EMBL/GenBank/DDBJ databases">
        <title>Actinomycetospora sp. OC33-EN06, a novel actinomycete isolated from wild orchid (Aerides multiflora).</title>
        <authorList>
            <person name="Suriyachadkun C."/>
        </authorList>
    </citation>
    <scope>NUCLEOTIDE SEQUENCE [LARGE SCALE GENOMIC DNA]</scope>
    <source>
        <strain evidence="12 13">OC33-EN06</strain>
    </source>
</reference>
<dbReference type="SMART" id="SM01193">
    <property type="entry name" value="Enolase_N"/>
    <property type="match status" value="1"/>
</dbReference>
<dbReference type="Pfam" id="PF00113">
    <property type="entry name" value="Enolase_C"/>
    <property type="match status" value="1"/>
</dbReference>
<dbReference type="InterPro" id="IPR020809">
    <property type="entry name" value="Enolase_CS"/>
</dbReference>
<feature type="binding site" evidence="9">
    <location>
        <position position="386"/>
    </location>
    <ligand>
        <name>(2R)-2-phosphoglycerate</name>
        <dbReference type="ChEBI" id="CHEBI:58289"/>
    </ligand>
</feature>
<dbReference type="Gene3D" id="3.20.20.120">
    <property type="entry name" value="Enolase-like C-terminal domain"/>
    <property type="match status" value="1"/>
</dbReference>
<dbReference type="Gene3D" id="3.30.390.10">
    <property type="entry name" value="Enolase-like, N-terminal domain"/>
    <property type="match status" value="1"/>
</dbReference>
<evidence type="ECO:0000313" key="12">
    <source>
        <dbReference type="EMBL" id="MEJ2887782.1"/>
    </source>
</evidence>
<comment type="function">
    <text evidence="9">Catalyzes the reversible conversion of 2-phosphoglycerate (2-PG) into phosphoenolpyruvate (PEP). It is essential for the degradation of carbohydrates via glycolysis.</text>
</comment>
<dbReference type="PANTHER" id="PTHR11902">
    <property type="entry name" value="ENOLASE"/>
    <property type="match status" value="1"/>
</dbReference>
<proteinExistence type="inferred from homology"/>
<evidence type="ECO:0000256" key="4">
    <source>
        <dbReference type="ARBA" id="ARBA00017068"/>
    </source>
</evidence>
<dbReference type="Pfam" id="PF03952">
    <property type="entry name" value="Enolase_N"/>
    <property type="match status" value="1"/>
</dbReference>
<keyword evidence="5 9" id="KW-0964">Secreted</keyword>
<dbReference type="SFLD" id="SFLDG00178">
    <property type="entry name" value="enolase"/>
    <property type="match status" value="1"/>
</dbReference>
<evidence type="ECO:0000256" key="7">
    <source>
        <dbReference type="ARBA" id="ARBA00023152"/>
    </source>
</evidence>
<dbReference type="PROSITE" id="PS00164">
    <property type="entry name" value="ENOLASE"/>
    <property type="match status" value="1"/>
</dbReference>
<comment type="caution">
    <text evidence="12">The sequence shown here is derived from an EMBL/GenBank/DDBJ whole genome shotgun (WGS) entry which is preliminary data.</text>
</comment>
<dbReference type="GO" id="GO:0004634">
    <property type="term" value="F:phosphopyruvate hydratase activity"/>
    <property type="evidence" value="ECO:0007669"/>
    <property type="project" value="UniProtKB-EC"/>
</dbReference>
<dbReference type="EMBL" id="JBBEGL010000004">
    <property type="protein sequence ID" value="MEJ2887782.1"/>
    <property type="molecule type" value="Genomic_DNA"/>
</dbReference>
<name>A0ABU8N782_9PSEU</name>
<dbReference type="RefSeq" id="WP_337714274.1">
    <property type="nucleotide sequence ID" value="NZ_JBBEGL010000004.1"/>
</dbReference>
<gene>
    <name evidence="9 12" type="primary">eno</name>
    <name evidence="12" type="ORF">WCD41_15090</name>
</gene>
<feature type="domain" description="Enolase N-terminal" evidence="11">
    <location>
        <begin position="4"/>
        <end position="134"/>
    </location>
</feature>
<feature type="binding site" evidence="9">
    <location>
        <position position="242"/>
    </location>
    <ligand>
        <name>Mg(2+)</name>
        <dbReference type="ChEBI" id="CHEBI:18420"/>
    </ligand>
</feature>
<dbReference type="PANTHER" id="PTHR11902:SF1">
    <property type="entry name" value="ENOLASE"/>
    <property type="match status" value="1"/>
</dbReference>
<dbReference type="InterPro" id="IPR029017">
    <property type="entry name" value="Enolase-like_N"/>
</dbReference>
<dbReference type="SFLD" id="SFLDF00002">
    <property type="entry name" value="enolase"/>
    <property type="match status" value="1"/>
</dbReference>
<keyword evidence="6 9" id="KW-0460">Magnesium</keyword>
<dbReference type="PRINTS" id="PR00148">
    <property type="entry name" value="ENOLASE"/>
</dbReference>
<comment type="catalytic activity">
    <reaction evidence="9">
        <text>(2R)-2-phosphoglycerate = phosphoenolpyruvate + H2O</text>
        <dbReference type="Rhea" id="RHEA:10164"/>
        <dbReference type="ChEBI" id="CHEBI:15377"/>
        <dbReference type="ChEBI" id="CHEBI:58289"/>
        <dbReference type="ChEBI" id="CHEBI:58702"/>
        <dbReference type="EC" id="4.2.1.11"/>
    </reaction>
</comment>
<accession>A0ABU8N782</accession>
<feature type="binding site" evidence="9">
    <location>
        <position position="365"/>
    </location>
    <ligand>
        <name>(2R)-2-phosphoglycerate</name>
        <dbReference type="ChEBI" id="CHEBI:58289"/>
    </ligand>
</feature>
<dbReference type="SUPFAM" id="SSF51604">
    <property type="entry name" value="Enolase C-terminal domain-like"/>
    <property type="match status" value="1"/>
</dbReference>
<keyword evidence="7 9" id="KW-0324">Glycolysis</keyword>
<comment type="subcellular location">
    <subcellularLocation>
        <location evidence="9">Cytoplasm</location>
    </subcellularLocation>
    <subcellularLocation>
        <location evidence="9">Secreted</location>
    </subcellularLocation>
    <subcellularLocation>
        <location evidence="9">Cell surface</location>
    </subcellularLocation>
    <text evidence="9">Fractions of enolase are present in both the cytoplasm and on the cell surface.</text>
</comment>
<evidence type="ECO:0000256" key="3">
    <source>
        <dbReference type="ARBA" id="ARBA00012058"/>
    </source>
</evidence>
<dbReference type="NCBIfam" id="TIGR01060">
    <property type="entry name" value="eno"/>
    <property type="match status" value="1"/>
</dbReference>
<dbReference type="CDD" id="cd03313">
    <property type="entry name" value="enolase"/>
    <property type="match status" value="1"/>
</dbReference>
<feature type="binding site" evidence="9">
    <location>
        <position position="163"/>
    </location>
    <ligand>
        <name>(2R)-2-phosphoglycerate</name>
        <dbReference type="ChEBI" id="CHEBI:58289"/>
    </ligand>
</feature>